<protein>
    <recommendedName>
        <fullName evidence="8">Sodium Bile acid symporter family protein</fullName>
    </recommendedName>
</protein>
<feature type="transmembrane region" description="Helical" evidence="5">
    <location>
        <begin position="96"/>
        <end position="115"/>
    </location>
</feature>
<dbReference type="Gene3D" id="1.20.1530.20">
    <property type="match status" value="1"/>
</dbReference>
<organism evidence="6 7">
    <name type="scientific">Eiseniibacteriota bacterium</name>
    <dbReference type="NCBI Taxonomy" id="2212470"/>
    <lineage>
        <taxon>Bacteria</taxon>
        <taxon>Candidatus Eiseniibacteriota</taxon>
    </lineage>
</organism>
<evidence type="ECO:0000256" key="4">
    <source>
        <dbReference type="ARBA" id="ARBA00023136"/>
    </source>
</evidence>
<feature type="transmembrane region" description="Helical" evidence="5">
    <location>
        <begin position="179"/>
        <end position="198"/>
    </location>
</feature>
<comment type="subcellular location">
    <subcellularLocation>
        <location evidence="1">Membrane</location>
        <topology evidence="1">Multi-pass membrane protein</topology>
    </subcellularLocation>
</comment>
<evidence type="ECO:0000256" key="5">
    <source>
        <dbReference type="SAM" id="Phobius"/>
    </source>
</evidence>
<dbReference type="GO" id="GO:0016020">
    <property type="term" value="C:membrane"/>
    <property type="evidence" value="ECO:0007669"/>
    <property type="project" value="UniProtKB-SubCell"/>
</dbReference>
<feature type="transmembrane region" description="Helical" evidence="5">
    <location>
        <begin position="66"/>
        <end position="84"/>
    </location>
</feature>
<evidence type="ECO:0000256" key="2">
    <source>
        <dbReference type="ARBA" id="ARBA00022692"/>
    </source>
</evidence>
<feature type="transmembrane region" description="Helical" evidence="5">
    <location>
        <begin position="122"/>
        <end position="144"/>
    </location>
</feature>
<keyword evidence="4 5" id="KW-0472">Membrane</keyword>
<dbReference type="Proteomes" id="UP000317716">
    <property type="component" value="Unassembled WGS sequence"/>
</dbReference>
<keyword evidence="3 5" id="KW-1133">Transmembrane helix</keyword>
<proteinExistence type="predicted"/>
<accession>A0A538T904</accession>
<evidence type="ECO:0000313" key="7">
    <source>
        <dbReference type="Proteomes" id="UP000317716"/>
    </source>
</evidence>
<dbReference type="InterPro" id="IPR038770">
    <property type="entry name" value="Na+/solute_symporter_sf"/>
</dbReference>
<dbReference type="Pfam" id="PF01758">
    <property type="entry name" value="SBF"/>
    <property type="match status" value="1"/>
</dbReference>
<reference evidence="6 7" key="1">
    <citation type="journal article" date="2019" name="Nat. Microbiol.">
        <title>Mediterranean grassland soil C-N compound turnover is dependent on rainfall and depth, and is mediated by genomically divergent microorganisms.</title>
        <authorList>
            <person name="Diamond S."/>
            <person name="Andeer P.F."/>
            <person name="Li Z."/>
            <person name="Crits-Christoph A."/>
            <person name="Burstein D."/>
            <person name="Anantharaman K."/>
            <person name="Lane K.R."/>
            <person name="Thomas B.C."/>
            <person name="Pan C."/>
            <person name="Northen T.R."/>
            <person name="Banfield J.F."/>
        </authorList>
    </citation>
    <scope>NUCLEOTIDE SEQUENCE [LARGE SCALE GENOMIC DNA]</scope>
    <source>
        <strain evidence="6">WS_2</strain>
    </source>
</reference>
<name>A0A538T904_UNCEI</name>
<evidence type="ECO:0000313" key="6">
    <source>
        <dbReference type="EMBL" id="TMQ60120.1"/>
    </source>
</evidence>
<keyword evidence="2 5" id="KW-0812">Transmembrane</keyword>
<evidence type="ECO:0008006" key="8">
    <source>
        <dbReference type="Google" id="ProtNLM"/>
    </source>
</evidence>
<comment type="caution">
    <text evidence="6">The sequence shown here is derived from an EMBL/GenBank/DDBJ whole genome shotgun (WGS) entry which is preliminary data.</text>
</comment>
<gene>
    <name evidence="6" type="ORF">E6K72_00970</name>
</gene>
<dbReference type="InterPro" id="IPR002657">
    <property type="entry name" value="BilAc:Na_symport/Acr3"/>
</dbReference>
<dbReference type="AlphaFoldDB" id="A0A538T904"/>
<feature type="transmembrane region" description="Helical" evidence="5">
    <location>
        <begin position="24"/>
        <end position="45"/>
    </location>
</feature>
<evidence type="ECO:0000256" key="1">
    <source>
        <dbReference type="ARBA" id="ARBA00004141"/>
    </source>
</evidence>
<sequence>MFALAIAAGAPLLPRKLVKLGREGYVFSLVVTSSLLAIVTVPAWMELLGSLLGRESGPDARVVTRLIAKAFLAPLALGMLLHWFRPQIAEKTSEWILGMATAVLAIAGVALIVLGSRRMLELGWASLLALAAMALVALAIGHWVGGPDPIDRKALAVSCATRHVGIAMLVASSVQGPQIASLVFAYMVAAALATTAYLKWGSRSKNGAVVR</sequence>
<evidence type="ECO:0000256" key="3">
    <source>
        <dbReference type="ARBA" id="ARBA00022989"/>
    </source>
</evidence>
<dbReference type="EMBL" id="VBOS01000030">
    <property type="protein sequence ID" value="TMQ60120.1"/>
    <property type="molecule type" value="Genomic_DNA"/>
</dbReference>